<dbReference type="GO" id="GO:0015979">
    <property type="term" value="P:photosynthesis"/>
    <property type="evidence" value="ECO:0007669"/>
    <property type="project" value="UniProtKB-KW"/>
</dbReference>
<evidence type="ECO:0000313" key="10">
    <source>
        <dbReference type="EMBL" id="OJJ19750.1"/>
    </source>
</evidence>
<dbReference type="EMBL" id="MLAW01000050">
    <property type="protein sequence ID" value="OJJ19750.1"/>
    <property type="molecule type" value="Genomic_DNA"/>
</dbReference>
<organism evidence="10 11">
    <name type="scientific">Roseofilum reptotaenium AO1-A</name>
    <dbReference type="NCBI Taxonomy" id="1925591"/>
    <lineage>
        <taxon>Bacteria</taxon>
        <taxon>Bacillati</taxon>
        <taxon>Cyanobacteriota</taxon>
        <taxon>Cyanophyceae</taxon>
        <taxon>Desertifilales</taxon>
        <taxon>Desertifilaceae</taxon>
        <taxon>Roseofilum</taxon>
    </lineage>
</organism>
<evidence type="ECO:0000256" key="2">
    <source>
        <dbReference type="ARBA" id="ARBA00022531"/>
    </source>
</evidence>
<dbReference type="InterPro" id="IPR038255">
    <property type="entry name" value="PBS_linker_sf"/>
</dbReference>
<keyword evidence="2" id="KW-0602">Photosynthesis</keyword>
<dbReference type="PIRSF" id="PIRSF005898">
    <property type="entry name" value="Phycobilisome_CpeC/CpcI"/>
    <property type="match status" value="1"/>
</dbReference>
<dbReference type="SMART" id="SM01094">
    <property type="entry name" value="CpcD"/>
    <property type="match status" value="1"/>
</dbReference>
<dbReference type="GO" id="GO:0030089">
    <property type="term" value="C:phycobilisome"/>
    <property type="evidence" value="ECO:0007669"/>
    <property type="project" value="UniProtKB-UniRule"/>
</dbReference>
<proteinExistence type="inferred from homology"/>
<feature type="domain" description="PBS-linker" evidence="9">
    <location>
        <begin position="1"/>
        <end position="168"/>
    </location>
</feature>
<evidence type="ECO:0000256" key="7">
    <source>
        <dbReference type="PROSITE-ProRule" id="PRU00775"/>
    </source>
</evidence>
<reference evidence="10" key="1">
    <citation type="submission" date="2016-10" db="EMBL/GenBank/DDBJ databases">
        <title>CRISPR-Cas defence system in Roseofilum reptotaenium: evidence of a bacteriophage-cyanobacterium arms race in the coral black band disease.</title>
        <authorList>
            <person name="Buerger P."/>
            <person name="Wood-Charlson E.M."/>
            <person name="Weynberg K.D."/>
            <person name="Willis B."/>
            <person name="Van Oppen M.J."/>
        </authorList>
    </citation>
    <scope>NUCLEOTIDE SEQUENCE [LARGE SCALE GENOMIC DNA]</scope>
    <source>
        <strain evidence="10">AO1-A</strain>
    </source>
</reference>
<dbReference type="AlphaFoldDB" id="A0A1L9QLK2"/>
<dbReference type="Gene3D" id="1.10.3130.20">
    <property type="entry name" value="Phycobilisome linker domain"/>
    <property type="match status" value="1"/>
</dbReference>
<protein>
    <submittedName>
        <fullName evidence="10">Photosystem I reaction center subunit XII</fullName>
    </submittedName>
</protein>
<evidence type="ECO:0000256" key="4">
    <source>
        <dbReference type="ARBA" id="ARBA00022738"/>
    </source>
</evidence>
<feature type="domain" description="CpcD-like" evidence="8">
    <location>
        <begin position="204"/>
        <end position="254"/>
    </location>
</feature>
<evidence type="ECO:0000256" key="1">
    <source>
        <dbReference type="ARBA" id="ARBA00004445"/>
    </source>
</evidence>
<keyword evidence="5" id="KW-0793">Thylakoid</keyword>
<keyword evidence="11" id="KW-1185">Reference proteome</keyword>
<keyword evidence="4 7" id="KW-0605">Phycobilisome</keyword>
<dbReference type="Proteomes" id="UP000183940">
    <property type="component" value="Unassembled WGS sequence"/>
</dbReference>
<sequence>MSVVLDDPIELWSASSLDEQQIVIRAVYKQVLGNPHVMDSERLVTAESQLIQGDITVREFVRAVAKSDFYRSRYFESCAPYRFVELNFKHLLGRAPVDQAELSEHITLCIEQGYDAEIDSYIDSVEYQEKFGDNIVPYYQGSISQVGLKQVDYNRTLSLYQGNAGVDSAFKGSRLVQDVATNSTTKIKLPSTGGRVAAYQDATEKTFEILVTGSKFDCPRHVSTTRYLVSGAKMTPQIQRIHRAGGKIVSITEVA</sequence>
<comment type="subcellular location">
    <subcellularLocation>
        <location evidence="1">Cellular thylakoid membrane</location>
        <topology evidence="1">Peripheral membrane protein</topology>
        <orientation evidence="1">Cytoplasmic side</orientation>
    </subcellularLocation>
</comment>
<keyword evidence="3" id="KW-0042">Antenna complex</keyword>
<evidence type="ECO:0000259" key="9">
    <source>
        <dbReference type="PROSITE" id="PS51445"/>
    </source>
</evidence>
<evidence type="ECO:0000256" key="3">
    <source>
        <dbReference type="ARBA" id="ARBA00022549"/>
    </source>
</evidence>
<dbReference type="Pfam" id="PF01383">
    <property type="entry name" value="CpcD"/>
    <property type="match status" value="1"/>
</dbReference>
<keyword evidence="6" id="KW-0472">Membrane</keyword>
<evidence type="ECO:0000256" key="6">
    <source>
        <dbReference type="ARBA" id="ARBA00023136"/>
    </source>
</evidence>
<evidence type="ECO:0000259" key="8">
    <source>
        <dbReference type="PROSITE" id="PS51441"/>
    </source>
</evidence>
<dbReference type="Pfam" id="PF00427">
    <property type="entry name" value="PBS_linker_poly"/>
    <property type="match status" value="1"/>
</dbReference>
<dbReference type="InterPro" id="IPR016470">
    <property type="entry name" value="Phycobilisome"/>
</dbReference>
<evidence type="ECO:0000313" key="11">
    <source>
        <dbReference type="Proteomes" id="UP000183940"/>
    </source>
</evidence>
<dbReference type="PANTHER" id="PTHR34011:SF6">
    <property type="entry name" value="PHYCOBILIPROTEIN APCE"/>
    <property type="match status" value="1"/>
</dbReference>
<dbReference type="PROSITE" id="PS51445">
    <property type="entry name" value="PBS_LINKER"/>
    <property type="match status" value="1"/>
</dbReference>
<dbReference type="STRING" id="1925591.BI308_21180"/>
<comment type="similarity">
    <text evidence="7">Belongs to the phycobilisome linker protein family.</text>
</comment>
<comment type="caution">
    <text evidence="10">The sequence shown here is derived from an EMBL/GenBank/DDBJ whole genome shotgun (WGS) entry which is preliminary data.</text>
</comment>
<gene>
    <name evidence="10" type="ORF">BI308_21180</name>
</gene>
<name>A0A1L9QLK2_9CYAN</name>
<dbReference type="InterPro" id="IPR008213">
    <property type="entry name" value="CpcD-like_dom"/>
</dbReference>
<dbReference type="InterPro" id="IPR001297">
    <property type="entry name" value="PBS_linker_dom"/>
</dbReference>
<accession>A0A1L9QLK2</accession>
<evidence type="ECO:0000256" key="5">
    <source>
        <dbReference type="ARBA" id="ARBA00023078"/>
    </source>
</evidence>
<dbReference type="PROSITE" id="PS51441">
    <property type="entry name" value="CPCD_LIKE"/>
    <property type="match status" value="1"/>
</dbReference>
<dbReference type="PANTHER" id="PTHR34011">
    <property type="entry name" value="PHYCOBILISOME 32.1 KDA LINKER POLYPEPTIDE, PHYCOCYANIN-ASSOCIATED, ROD 2-RELATED"/>
    <property type="match status" value="1"/>
</dbReference>
<dbReference type="GO" id="GO:0031676">
    <property type="term" value="C:plasma membrane-derived thylakoid membrane"/>
    <property type="evidence" value="ECO:0007669"/>
    <property type="project" value="UniProtKB-SubCell"/>
</dbReference>